<comment type="caution">
    <text evidence="7">The sequence shown here is derived from an EMBL/GenBank/DDBJ whole genome shotgun (WGS) entry which is preliminary data.</text>
</comment>
<dbReference type="Gene3D" id="1.10.287.70">
    <property type="match status" value="1"/>
</dbReference>
<organism evidence="7 8">
    <name type="scientific">Symbiodinium natans</name>
    <dbReference type="NCBI Taxonomy" id="878477"/>
    <lineage>
        <taxon>Eukaryota</taxon>
        <taxon>Sar</taxon>
        <taxon>Alveolata</taxon>
        <taxon>Dinophyceae</taxon>
        <taxon>Suessiales</taxon>
        <taxon>Symbiodiniaceae</taxon>
        <taxon>Symbiodinium</taxon>
    </lineage>
</organism>
<dbReference type="GO" id="GO:0005249">
    <property type="term" value="F:voltage-gated potassium channel activity"/>
    <property type="evidence" value="ECO:0007669"/>
    <property type="project" value="TreeGrafter"/>
</dbReference>
<evidence type="ECO:0000256" key="5">
    <source>
        <dbReference type="SAM" id="Phobius"/>
    </source>
</evidence>
<evidence type="ECO:0000313" key="8">
    <source>
        <dbReference type="Proteomes" id="UP000604046"/>
    </source>
</evidence>
<reference evidence="7" key="1">
    <citation type="submission" date="2021-02" db="EMBL/GenBank/DDBJ databases">
        <authorList>
            <person name="Dougan E. K."/>
            <person name="Rhodes N."/>
            <person name="Thang M."/>
            <person name="Chan C."/>
        </authorList>
    </citation>
    <scope>NUCLEOTIDE SEQUENCE</scope>
</reference>
<feature type="transmembrane region" description="Helical" evidence="5">
    <location>
        <begin position="227"/>
        <end position="247"/>
    </location>
</feature>
<dbReference type="PANTHER" id="PTHR45689:SF5">
    <property type="entry name" value="I[[H]] CHANNEL, ISOFORM E"/>
    <property type="match status" value="1"/>
</dbReference>
<gene>
    <name evidence="7" type="primary">Hcn2</name>
    <name evidence="7" type="ORF">SNAT2548_LOCUS6128</name>
</gene>
<dbReference type="AlphaFoldDB" id="A0A812JB24"/>
<proteinExistence type="predicted"/>
<evidence type="ECO:0000256" key="4">
    <source>
        <dbReference type="ARBA" id="ARBA00023136"/>
    </source>
</evidence>
<dbReference type="GO" id="GO:0098855">
    <property type="term" value="C:HCN channel complex"/>
    <property type="evidence" value="ECO:0007669"/>
    <property type="project" value="TreeGrafter"/>
</dbReference>
<feature type="transmembrane region" description="Helical" evidence="5">
    <location>
        <begin position="416"/>
        <end position="438"/>
    </location>
</feature>
<keyword evidence="3 5" id="KW-1133">Transmembrane helix</keyword>
<keyword evidence="2 5" id="KW-0812">Transmembrane</keyword>
<dbReference type="EMBL" id="CAJNDS010000402">
    <property type="protein sequence ID" value="CAE7202410.1"/>
    <property type="molecule type" value="Genomic_DNA"/>
</dbReference>
<evidence type="ECO:0000256" key="2">
    <source>
        <dbReference type="ARBA" id="ARBA00022692"/>
    </source>
</evidence>
<feature type="domain" description="Ion transport" evidence="6">
    <location>
        <begin position="194"/>
        <end position="446"/>
    </location>
</feature>
<dbReference type="GO" id="GO:0035725">
    <property type="term" value="P:sodium ion transmembrane transport"/>
    <property type="evidence" value="ECO:0007669"/>
    <property type="project" value="TreeGrafter"/>
</dbReference>
<sequence>MAFCSCDGGPPPEEFVYEVVLTSQLDKLRATLLQHHRTEMERLRQQNLKLRTELGLARQGIDSEEDPLVTTVADKDLPAASAPLLVEVHPGRVERDDALKPAERWALLAASLLDGEAVQQEDGPSSPLAASYAPVPLQMKATWAAGVHHMRQVRSFRTTLTGFNSSLRMQDAVQEEDSIFQRFVVGPRSKQQMFWSTLGTLWIVWDLITIPLGLFQVEEFIKAMSNVARVSFVYWLFDIPVHFFFGVERKGKLEMRPSVLARHYLRSWFWVDVLIVGLDATLITVEALRDMGVNSTIFRSARFLRTLRLLRLLRLVRVAKLQQELMLLANSFLSTHAFMVVKICVGLVMMLMINHIIACCWYGIGTFDIDGKNWIAQADMQTVSFGEAYAASMHWALTQFTPATQDIAPSNALERVFALLVILMAIGVFSSFITSITATMSSLRKARDDTNKIHMTLFRFFNQRNLSVGLYGKVEEALRIDGLASVRVKESEVPVLAKMPERLKMQLHEEMYLPLVQVLGFWPTAEPDHQYFYSNLCHTCISEDVCTQQQDVFMPGTDCKNVLVIETGMMHYFARNQAGILTRNQEVKNEDVLCLPSLWADWHHRGRLTASSGTCYYIKIKADEFALLANKFGGAMWIHLQIFGVLLISEIENRDERSNIKEHVTDIQLSPSVRIQNSRIL</sequence>
<evidence type="ECO:0000313" key="7">
    <source>
        <dbReference type="EMBL" id="CAE7202410.1"/>
    </source>
</evidence>
<protein>
    <submittedName>
        <fullName evidence="7">Hcn2 protein</fullName>
    </submittedName>
</protein>
<feature type="transmembrane region" description="Helical" evidence="5">
    <location>
        <begin position="340"/>
        <end position="364"/>
    </location>
</feature>
<dbReference type="OrthoDB" id="421226at2759"/>
<keyword evidence="8" id="KW-1185">Reference proteome</keyword>
<evidence type="ECO:0000256" key="1">
    <source>
        <dbReference type="ARBA" id="ARBA00004141"/>
    </source>
</evidence>
<dbReference type="InterPro" id="IPR051413">
    <property type="entry name" value="K/Na_HCN_channel"/>
</dbReference>
<dbReference type="Pfam" id="PF00520">
    <property type="entry name" value="Ion_trans"/>
    <property type="match status" value="1"/>
</dbReference>
<feature type="transmembrane region" description="Helical" evidence="5">
    <location>
        <begin position="267"/>
        <end position="288"/>
    </location>
</feature>
<name>A0A812JB24_9DINO</name>
<dbReference type="Proteomes" id="UP000604046">
    <property type="component" value="Unassembled WGS sequence"/>
</dbReference>
<accession>A0A812JB24</accession>
<evidence type="ECO:0000259" key="6">
    <source>
        <dbReference type="Pfam" id="PF00520"/>
    </source>
</evidence>
<evidence type="ECO:0000256" key="3">
    <source>
        <dbReference type="ARBA" id="ARBA00022989"/>
    </source>
</evidence>
<keyword evidence="4 5" id="KW-0472">Membrane</keyword>
<comment type="subcellular location">
    <subcellularLocation>
        <location evidence="1">Membrane</location>
        <topology evidence="1">Multi-pass membrane protein</topology>
    </subcellularLocation>
</comment>
<dbReference type="GO" id="GO:0003254">
    <property type="term" value="P:regulation of membrane depolarization"/>
    <property type="evidence" value="ECO:0007669"/>
    <property type="project" value="TreeGrafter"/>
</dbReference>
<dbReference type="SUPFAM" id="SSF81324">
    <property type="entry name" value="Voltage-gated potassium channels"/>
    <property type="match status" value="1"/>
</dbReference>
<dbReference type="PANTHER" id="PTHR45689">
    <property type="entry name" value="I[[H]] CHANNEL, ISOFORM E"/>
    <property type="match status" value="1"/>
</dbReference>
<dbReference type="InterPro" id="IPR005821">
    <property type="entry name" value="Ion_trans_dom"/>
</dbReference>
<feature type="transmembrane region" description="Helical" evidence="5">
    <location>
        <begin position="193"/>
        <end position="215"/>
    </location>
</feature>